<dbReference type="PIRSF" id="PIRSF003047">
    <property type="entry name" value="TAF1_animal"/>
    <property type="match status" value="1"/>
</dbReference>
<dbReference type="SMART" id="SM00297">
    <property type="entry name" value="BROMO"/>
    <property type="match status" value="2"/>
</dbReference>
<evidence type="ECO:0000256" key="4">
    <source>
        <dbReference type="ARBA" id="ARBA00023015"/>
    </source>
</evidence>
<dbReference type="InterPro" id="IPR018359">
    <property type="entry name" value="Bromodomain_CS"/>
</dbReference>
<feature type="compositionally biased region" description="Low complexity" evidence="14">
    <location>
        <begin position="173"/>
        <end position="196"/>
    </location>
</feature>
<dbReference type="Proteomes" id="UP000694522">
    <property type="component" value="Unplaced"/>
</dbReference>
<dbReference type="PANTHER" id="PTHR13900">
    <property type="entry name" value="TRANSCRIPTION INITIATION FACTOR TFIID"/>
    <property type="match status" value="1"/>
</dbReference>
<dbReference type="Pfam" id="PF12157">
    <property type="entry name" value="DUF3591"/>
    <property type="match status" value="1"/>
</dbReference>
<dbReference type="PANTHER" id="PTHR13900:SF0">
    <property type="entry name" value="TRANSCRIPTION INITIATION FACTOR TFIID SUBUNIT 1"/>
    <property type="match status" value="1"/>
</dbReference>
<dbReference type="FunFam" id="1.10.1100.10:FF:000001">
    <property type="entry name" value="Transcription initiation factor TFIID subunit"/>
    <property type="match status" value="1"/>
</dbReference>
<dbReference type="FunFam" id="1.20.920.10:FF:000019">
    <property type="entry name" value="Transcription initiation factor TFIID subunit"/>
    <property type="match status" value="1"/>
</dbReference>
<dbReference type="CDD" id="cd05511">
    <property type="entry name" value="Bromo_TFIID"/>
    <property type="match status" value="2"/>
</dbReference>
<feature type="compositionally biased region" description="Polar residues" evidence="14">
    <location>
        <begin position="1726"/>
        <end position="1738"/>
    </location>
</feature>
<dbReference type="Ensembl" id="ENSACOT00000009178.1">
    <property type="protein sequence ID" value="ENSACOP00000008872.1"/>
    <property type="gene ID" value="ENSACOG00000005304.1"/>
</dbReference>
<dbReference type="InterPro" id="IPR011177">
    <property type="entry name" value="TAF1_animal"/>
</dbReference>
<proteinExistence type="inferred from homology"/>
<feature type="compositionally biased region" description="Polar residues" evidence="14">
    <location>
        <begin position="1652"/>
        <end position="1674"/>
    </location>
</feature>
<dbReference type="InterPro" id="IPR036741">
    <property type="entry name" value="TAFII-230_TBP-bd_sf"/>
</dbReference>
<evidence type="ECO:0000256" key="12">
    <source>
        <dbReference type="PROSITE-ProRule" id="PRU00035"/>
    </source>
</evidence>
<feature type="region of interest" description="Disordered" evidence="14">
    <location>
        <begin position="1112"/>
        <end position="1133"/>
    </location>
</feature>
<feature type="cross-link" description="Glycyl lysine isopeptide (Lys-Gly) (interchain with G-Cter in SUMO2)" evidence="11">
    <location>
        <position position="554"/>
    </location>
</feature>
<keyword evidence="5 12" id="KW-0103">Bromodomain</keyword>
<feature type="compositionally biased region" description="Basic and acidic residues" evidence="14">
    <location>
        <begin position="979"/>
        <end position="988"/>
    </location>
</feature>
<dbReference type="PROSITE" id="PS50014">
    <property type="entry name" value="BROMODOMAIN_2"/>
    <property type="match status" value="2"/>
</dbReference>
<keyword evidence="3" id="KW-0677">Repeat</keyword>
<feature type="region of interest" description="Disordered" evidence="14">
    <location>
        <begin position="1629"/>
        <end position="1859"/>
    </location>
</feature>
<dbReference type="SUPFAM" id="SSF47055">
    <property type="entry name" value="TAF(II)230 TBP-binding fragment"/>
    <property type="match status" value="1"/>
</dbReference>
<evidence type="ECO:0000256" key="5">
    <source>
        <dbReference type="ARBA" id="ARBA00023117"/>
    </source>
</evidence>
<accession>A0A8B9FEJ0</accession>
<keyword evidence="17" id="KW-1185">Reference proteome</keyword>
<feature type="region of interest" description="Disordered" evidence="14">
    <location>
        <begin position="1234"/>
        <end position="1258"/>
    </location>
</feature>
<feature type="compositionally biased region" description="Basic and acidic residues" evidence="14">
    <location>
        <begin position="1234"/>
        <end position="1250"/>
    </location>
</feature>
<keyword evidence="7 10" id="KW-0804">Transcription</keyword>
<evidence type="ECO:0000313" key="16">
    <source>
        <dbReference type="Ensembl" id="ENSACOP00000008872.1"/>
    </source>
</evidence>
<feature type="compositionally biased region" description="Acidic residues" evidence="14">
    <location>
        <begin position="1711"/>
        <end position="1724"/>
    </location>
</feature>
<feature type="compositionally biased region" description="Basic and acidic residues" evidence="14">
    <location>
        <begin position="79"/>
        <end position="93"/>
    </location>
</feature>
<evidence type="ECO:0000256" key="14">
    <source>
        <dbReference type="SAM" id="MobiDB-lite"/>
    </source>
</evidence>
<evidence type="ECO:0000256" key="11">
    <source>
        <dbReference type="PIRSR" id="PIRSR003047-2"/>
    </source>
</evidence>
<keyword evidence="6" id="KW-0238">DNA-binding</keyword>
<feature type="compositionally biased region" description="Basic and acidic residues" evidence="14">
    <location>
        <begin position="1123"/>
        <end position="1133"/>
    </location>
</feature>
<dbReference type="GO" id="GO:0017025">
    <property type="term" value="F:TBP-class protein binding"/>
    <property type="evidence" value="ECO:0007669"/>
    <property type="project" value="InterPro"/>
</dbReference>
<dbReference type="InterPro" id="IPR022591">
    <property type="entry name" value="TAF1_HAT_dom"/>
</dbReference>
<dbReference type="SUPFAM" id="SSF47370">
    <property type="entry name" value="Bromodomain"/>
    <property type="match status" value="2"/>
</dbReference>
<dbReference type="GO" id="GO:0005669">
    <property type="term" value="C:transcription factor TFIID complex"/>
    <property type="evidence" value="ECO:0007669"/>
    <property type="project" value="UniProtKB-UniRule"/>
</dbReference>
<reference evidence="16" key="2">
    <citation type="submission" date="2025-09" db="UniProtKB">
        <authorList>
            <consortium name="Ensembl"/>
        </authorList>
    </citation>
    <scope>IDENTIFICATION</scope>
</reference>
<keyword evidence="4 10" id="KW-0805">Transcription regulation</keyword>
<protein>
    <recommendedName>
        <fullName evidence="10">Transcription initiation factor TFIID subunit</fullName>
    </recommendedName>
</protein>
<dbReference type="FunFam" id="1.20.920.10:FF:000020">
    <property type="entry name" value="Transcription initiation factor TFIID subunit"/>
    <property type="match status" value="1"/>
</dbReference>
<dbReference type="GO" id="GO:0051123">
    <property type="term" value="P:RNA polymerase II preinitiation complex assembly"/>
    <property type="evidence" value="ECO:0007669"/>
    <property type="project" value="TreeGrafter"/>
</dbReference>
<feature type="region of interest" description="Disordered" evidence="14">
    <location>
        <begin position="69"/>
        <end position="95"/>
    </location>
</feature>
<keyword evidence="8 10" id="KW-0539">Nucleus</keyword>
<name>A0A8B9FEJ0_9PSIT</name>
<dbReference type="PROSITE" id="PS00633">
    <property type="entry name" value="BROMODOMAIN_1"/>
    <property type="match status" value="2"/>
</dbReference>
<comment type="similarity">
    <text evidence="2 10">Belongs to the TAF1 family.</text>
</comment>
<evidence type="ECO:0000256" key="10">
    <source>
        <dbReference type="PIRNR" id="PIRNR003047"/>
    </source>
</evidence>
<feature type="compositionally biased region" description="Pro residues" evidence="14">
    <location>
        <begin position="144"/>
        <end position="153"/>
    </location>
</feature>
<dbReference type="InterPro" id="IPR036427">
    <property type="entry name" value="Bromodomain-like_sf"/>
</dbReference>
<feature type="domain" description="Bromo" evidence="15">
    <location>
        <begin position="1398"/>
        <end position="1468"/>
    </location>
</feature>
<feature type="cross-link" description="Glycyl lysine isopeptide (Lys-Gly) (interchain with G-Cter in SUMO2)" evidence="11">
    <location>
        <position position="567"/>
    </location>
</feature>
<dbReference type="InterPro" id="IPR009067">
    <property type="entry name" value="TAF_II_230-bd"/>
</dbReference>
<feature type="compositionally biased region" description="Acidic residues" evidence="14">
    <location>
        <begin position="1678"/>
        <end position="1693"/>
    </location>
</feature>
<keyword evidence="9" id="KW-0131">Cell cycle</keyword>
<dbReference type="GO" id="GO:0016251">
    <property type="term" value="F:RNA polymerase II general transcription initiation factor activity"/>
    <property type="evidence" value="ECO:0007669"/>
    <property type="project" value="InterPro"/>
</dbReference>
<evidence type="ECO:0000259" key="15">
    <source>
        <dbReference type="PROSITE" id="PS50014"/>
    </source>
</evidence>
<evidence type="ECO:0000256" key="2">
    <source>
        <dbReference type="ARBA" id="ARBA00009064"/>
    </source>
</evidence>
<evidence type="ECO:0000256" key="9">
    <source>
        <dbReference type="ARBA" id="ARBA00023306"/>
    </source>
</evidence>
<evidence type="ECO:0000256" key="3">
    <source>
        <dbReference type="ARBA" id="ARBA00022737"/>
    </source>
</evidence>
<dbReference type="InterPro" id="IPR040240">
    <property type="entry name" value="TAF1"/>
</dbReference>
<dbReference type="PRINTS" id="PR00503">
    <property type="entry name" value="BROMODOMAIN"/>
</dbReference>
<dbReference type="Pfam" id="PF00439">
    <property type="entry name" value="Bromodomain"/>
    <property type="match status" value="2"/>
</dbReference>
<dbReference type="Pfam" id="PF09247">
    <property type="entry name" value="TBP-binding"/>
    <property type="match status" value="1"/>
</dbReference>
<feature type="compositionally biased region" description="Pro residues" evidence="14">
    <location>
        <begin position="1639"/>
        <end position="1648"/>
    </location>
</feature>
<organism evidence="16 17">
    <name type="scientific">Amazona collaria</name>
    <name type="common">yellow-billed parrot</name>
    <dbReference type="NCBI Taxonomy" id="241587"/>
    <lineage>
        <taxon>Eukaryota</taxon>
        <taxon>Metazoa</taxon>
        <taxon>Chordata</taxon>
        <taxon>Craniata</taxon>
        <taxon>Vertebrata</taxon>
        <taxon>Euteleostomi</taxon>
        <taxon>Archelosauria</taxon>
        <taxon>Archosauria</taxon>
        <taxon>Dinosauria</taxon>
        <taxon>Saurischia</taxon>
        <taxon>Theropoda</taxon>
        <taxon>Coelurosauria</taxon>
        <taxon>Aves</taxon>
        <taxon>Neognathae</taxon>
        <taxon>Neoaves</taxon>
        <taxon>Telluraves</taxon>
        <taxon>Australaves</taxon>
        <taxon>Psittaciformes</taxon>
        <taxon>Psittacidae</taxon>
        <taxon>Amazona</taxon>
    </lineage>
</organism>
<evidence type="ECO:0000313" key="17">
    <source>
        <dbReference type="Proteomes" id="UP000694522"/>
    </source>
</evidence>
<evidence type="ECO:0000256" key="6">
    <source>
        <dbReference type="ARBA" id="ARBA00023125"/>
    </source>
</evidence>
<feature type="region of interest" description="Disordered" evidence="14">
    <location>
        <begin position="107"/>
        <end position="220"/>
    </location>
</feature>
<evidence type="ECO:0000256" key="8">
    <source>
        <dbReference type="ARBA" id="ARBA00023242"/>
    </source>
</evidence>
<evidence type="ECO:0000256" key="7">
    <source>
        <dbReference type="ARBA" id="ARBA00023163"/>
    </source>
</evidence>
<reference evidence="16" key="1">
    <citation type="submission" date="2025-08" db="UniProtKB">
        <authorList>
            <consortium name="Ensembl"/>
        </authorList>
    </citation>
    <scope>IDENTIFICATION</scope>
</reference>
<feature type="region of interest" description="Disordered" evidence="14">
    <location>
        <begin position="974"/>
        <end position="993"/>
    </location>
</feature>
<feature type="coiled-coil region" evidence="13">
    <location>
        <begin position="1475"/>
        <end position="1502"/>
    </location>
</feature>
<dbReference type="InterPro" id="IPR001487">
    <property type="entry name" value="Bromodomain"/>
</dbReference>
<feature type="compositionally biased region" description="Acidic residues" evidence="14">
    <location>
        <begin position="127"/>
        <end position="138"/>
    </location>
</feature>
<dbReference type="InterPro" id="IPR041670">
    <property type="entry name" value="Znf-CCHC_6"/>
</dbReference>
<feature type="domain" description="Bromo" evidence="15">
    <location>
        <begin position="1521"/>
        <end position="1591"/>
    </location>
</feature>
<feature type="region of interest" description="Disordered" evidence="14">
    <location>
        <begin position="518"/>
        <end position="540"/>
    </location>
</feature>
<dbReference type="Gene3D" id="1.10.1100.10">
    <property type="entry name" value="TAFII-230 TBP-binding domain"/>
    <property type="match status" value="1"/>
</dbReference>
<sequence length="1859" mass="211640">EASAAMSDSESEEEVEGGRAEPFSLAGFLFGNINEAGQLEGESVLDKESKKHLAGLGVLGLGNLITEITASEEDSPESDGAHLDEEGWVKSTEDAVDYSDINEVAEDESRRYKQAMGSLQPVRRPDEDEDDYDADCEDIDSKLMPPPPPPPVPGKKEDEKDAAAPVSEDGDGIILPSIIAPSSAASDKVDFSSSSDSESEMGPQEARQAESKEGKLTLPLAGIMQRDATKQLPSVTELFPEFRPGKVLRFLRLFGPGKNVPSVWRSARRKRKKKHRELAQEMQIQEGEVVVESGMEGKSPWEYEFAAPPPPEQCLSDDEITMMAPVESKFSQSAGDTDKVTDTKPKVAEWRYGPAQLWYDMLGIPEDGSGFDYGFKLKEKKEEEETKGHADEEDARLMDEKDDLLADEHFLMVTQLQWEDDVIWNGEDVKHKGTKTQRASLAGWLPSSMTRNATAYNAQQVSVDEDKTWYSIFPIDNEELVYGRWEDNIIWDDQAMETYLDPPVLTLDPNDENIILEIPDEKEEMTSSSPSKENKKESSLKKSRILLGKTGVIKEEPQQNMSQPEVKDPWNLSNDEFYYPKQQGLRGTFGGNIIQHSIPAVELRQPFFPTHMGPMKLRQFHRPPLKKYSFGALSQPGPHAVQPLLKHIKKKAKMREQERQASGGGEMFFMRTPQDLTGKDGDLILAEYSEENAPLMMQVGMATKIKNYYKRKPGKDPGAPDCKYGETVYCHTSPFLGSLHPGQLLQAFENNLFRAPIYLHKMPETDFLIIRTRQGYYVRELVDIFVVGQECPLYEVPGPNSKRANTHIRDFLQVFIYRLFWKSRDRPRRIRMEDIKKAFPSHSESSIRKRLKLCADFKRTGMDSNWWVLKPDFRLPTEEEIRAMVSPEQCCAYYSMIAAEQRLKDAGYGEKSFFAPEEENEEDFQMKIDDEVRTAPWNTTRAFIAAMKGKCLLEVTGVADPTGCGEGFSYVKIPNKPTQQKDDKEPQPVKKTVTGTDADLRRLSLKNAKQLLRKFGVPEEEIKKLSRWEVIDVVRTMSTEQARSGEGPMSKFARGSRFSVAEHQERYKEECQRIFDLQNKVLESTEILSTDTDSSSAEDSDFEEMGKNIENMLQNKKTSSQLSREREEQERKELQRMLLGEDANSHKDDDTASVTSLNSSATGRRLKIYRTFRDEDGKEYVRCETVRKPAVIDAYCRIRTTKDEDFIRKFALFDEQHREEMRKERRRIQEQLRRLKRNQEKEKLKGPPEKKPKKMKERPDLKLKCGACGAIGHMRTNKFCPLYYQTNAPPSNPVAMTEEQEEELEKTVIHNDNEELIKVEGTKIVLGKQLIESADEVRRKSLVLKFPKQQLPPKKKRRVGTTVHCDYLNRPHKSIHRRRTDPMVTLSSILEGIINDIRDLPNTYPFHTPVNPKVVKDYYKIITRPMDLQTLRENVRKRQYPSREEFREHLELIVKNSATYNGPKHSLTQISQSMLDLCDEKLKEKEDKLARLEKAINPLLDDDDQVAFSFILDNIVTQKMMAVPDSWPFHHPVNKKFVPDYYKVIVNPMDLETIRKNISKHKYQSRETFLDDVNLILANSIKYNGPDSQYTKTAQEIVNICYQTLAEYDEHLTQLERDISTAKEAALEEADLESLDPMTPGPYTPQPPDLYDTSTSLSVSHDASVCQDESNIFSVDTPEVEDADGDLADEEEGSAQQPQASVLYEDLLMSDGEDDDEGSDEEGDNPFSSIQLSESGSDSDIEPNAVRPKQPHVLQENTRMGMDNEESMMSYEGDGGETSHVMEDSNISYGSYEEPDPKSNTRDTSFSSIGGYEISEEEEEEEQQRCGPSVLSQVHLSEDEEDSEDFHSMAGDSDLDSDE</sequence>
<keyword evidence="13" id="KW-0175">Coiled coil</keyword>
<dbReference type="Gene3D" id="1.20.920.10">
    <property type="entry name" value="Bromodomain-like"/>
    <property type="match status" value="2"/>
</dbReference>
<dbReference type="GO" id="GO:0004402">
    <property type="term" value="F:histone acetyltransferase activity"/>
    <property type="evidence" value="ECO:0007669"/>
    <property type="project" value="InterPro"/>
</dbReference>
<feature type="region of interest" description="Disordered" evidence="14">
    <location>
        <begin position="1"/>
        <end position="20"/>
    </location>
</feature>
<evidence type="ECO:0000256" key="1">
    <source>
        <dbReference type="ARBA" id="ARBA00004123"/>
    </source>
</evidence>
<dbReference type="GO" id="GO:0003677">
    <property type="term" value="F:DNA binding"/>
    <property type="evidence" value="ECO:0007669"/>
    <property type="project" value="UniProtKB-KW"/>
</dbReference>
<dbReference type="GO" id="GO:0004674">
    <property type="term" value="F:protein serine/threonine kinase activity"/>
    <property type="evidence" value="ECO:0007669"/>
    <property type="project" value="UniProtKB-UniRule"/>
</dbReference>
<evidence type="ECO:0000256" key="13">
    <source>
        <dbReference type="SAM" id="Coils"/>
    </source>
</evidence>
<comment type="subcellular location">
    <subcellularLocation>
        <location evidence="1 10">Nucleus</location>
    </subcellularLocation>
</comment>
<dbReference type="Pfam" id="PF15288">
    <property type="entry name" value="zf-CCHC_6"/>
    <property type="match status" value="1"/>
</dbReference>